<dbReference type="RefSeq" id="XP_070902369.1">
    <property type="nucleotide sequence ID" value="XM_071044764.1"/>
</dbReference>
<proteinExistence type="predicted"/>
<evidence type="ECO:0000256" key="2">
    <source>
        <dbReference type="SAM" id="Phobius"/>
    </source>
</evidence>
<dbReference type="EMBL" id="JBFXLR010000008">
    <property type="protein sequence ID" value="KAL2856211.1"/>
    <property type="molecule type" value="Genomic_DNA"/>
</dbReference>
<keyword evidence="2" id="KW-0472">Membrane</keyword>
<name>A0ABR4KVD1_9EURO</name>
<keyword evidence="4" id="KW-1185">Reference proteome</keyword>
<feature type="region of interest" description="Disordered" evidence="1">
    <location>
        <begin position="1"/>
        <end position="23"/>
    </location>
</feature>
<accession>A0ABR4KVD1</accession>
<evidence type="ECO:0000313" key="4">
    <source>
        <dbReference type="Proteomes" id="UP001610444"/>
    </source>
</evidence>
<sequence>MANPSSPQRIYSNQPHATYDQNRANESCIEMGTLPAYPQAYATQTPYPPPAGRNPGSTPGSFSWRSTESRLRRFKTKLSDYIGEHDWVRGVLTCLMAGSIITGGFVLLSHFD</sequence>
<organism evidence="3 4">
    <name type="scientific">Aspergillus pseudodeflectus</name>
    <dbReference type="NCBI Taxonomy" id="176178"/>
    <lineage>
        <taxon>Eukaryota</taxon>
        <taxon>Fungi</taxon>
        <taxon>Dikarya</taxon>
        <taxon>Ascomycota</taxon>
        <taxon>Pezizomycotina</taxon>
        <taxon>Eurotiomycetes</taxon>
        <taxon>Eurotiomycetidae</taxon>
        <taxon>Eurotiales</taxon>
        <taxon>Aspergillaceae</taxon>
        <taxon>Aspergillus</taxon>
        <taxon>Aspergillus subgen. Nidulantes</taxon>
    </lineage>
</organism>
<dbReference type="Proteomes" id="UP001610444">
    <property type="component" value="Unassembled WGS sequence"/>
</dbReference>
<reference evidence="3 4" key="1">
    <citation type="submission" date="2024-07" db="EMBL/GenBank/DDBJ databases">
        <title>Section-level genome sequencing and comparative genomics of Aspergillus sections Usti and Cavernicolus.</title>
        <authorList>
            <consortium name="Lawrence Berkeley National Laboratory"/>
            <person name="Nybo J.L."/>
            <person name="Vesth T.C."/>
            <person name="Theobald S."/>
            <person name="Frisvad J.C."/>
            <person name="Larsen T.O."/>
            <person name="Kjaerboelling I."/>
            <person name="Rothschild-Mancinelli K."/>
            <person name="Lyhne E.K."/>
            <person name="Kogle M.E."/>
            <person name="Barry K."/>
            <person name="Clum A."/>
            <person name="Na H."/>
            <person name="Ledsgaard L."/>
            <person name="Lin J."/>
            <person name="Lipzen A."/>
            <person name="Kuo A."/>
            <person name="Riley R."/>
            <person name="Mondo S."/>
            <person name="LaButti K."/>
            <person name="Haridas S."/>
            <person name="Pangalinan J."/>
            <person name="Salamov A.A."/>
            <person name="Simmons B.A."/>
            <person name="Magnuson J.K."/>
            <person name="Chen J."/>
            <person name="Drula E."/>
            <person name="Henrissat B."/>
            <person name="Wiebenga A."/>
            <person name="Lubbers R.J."/>
            <person name="Gomes A.C."/>
            <person name="Macurrencykelacurrency M.R."/>
            <person name="Stajich J."/>
            <person name="Grigoriev I.V."/>
            <person name="Mortensen U.H."/>
            <person name="De vries R.P."/>
            <person name="Baker S.E."/>
            <person name="Andersen M.R."/>
        </authorList>
    </citation>
    <scope>NUCLEOTIDE SEQUENCE [LARGE SCALE GENOMIC DNA]</scope>
    <source>
        <strain evidence="3 4">CBS 756.74</strain>
    </source>
</reference>
<feature type="compositionally biased region" description="Polar residues" evidence="1">
    <location>
        <begin position="55"/>
        <end position="66"/>
    </location>
</feature>
<keyword evidence="2" id="KW-1133">Transmembrane helix</keyword>
<feature type="region of interest" description="Disordered" evidence="1">
    <location>
        <begin position="40"/>
        <end position="66"/>
    </location>
</feature>
<dbReference type="GeneID" id="98159928"/>
<comment type="caution">
    <text evidence="3">The sequence shown here is derived from an EMBL/GenBank/DDBJ whole genome shotgun (WGS) entry which is preliminary data.</text>
</comment>
<evidence type="ECO:0000313" key="3">
    <source>
        <dbReference type="EMBL" id="KAL2856211.1"/>
    </source>
</evidence>
<gene>
    <name evidence="3" type="ORF">BJX68DRAFT_263705</name>
</gene>
<evidence type="ECO:0000256" key="1">
    <source>
        <dbReference type="SAM" id="MobiDB-lite"/>
    </source>
</evidence>
<feature type="transmembrane region" description="Helical" evidence="2">
    <location>
        <begin position="87"/>
        <end position="108"/>
    </location>
</feature>
<keyword evidence="2" id="KW-0812">Transmembrane</keyword>
<protein>
    <submittedName>
        <fullName evidence="3">Uncharacterized protein</fullName>
    </submittedName>
</protein>